<dbReference type="Pfam" id="PF00096">
    <property type="entry name" value="zf-C2H2"/>
    <property type="match status" value="1"/>
</dbReference>
<dbReference type="GO" id="GO:0005634">
    <property type="term" value="C:nucleus"/>
    <property type="evidence" value="ECO:0007669"/>
    <property type="project" value="UniProtKB-SubCell"/>
</dbReference>
<evidence type="ECO:0000256" key="3">
    <source>
        <dbReference type="ARBA" id="ARBA00022737"/>
    </source>
</evidence>
<evidence type="ECO:0000259" key="9">
    <source>
        <dbReference type="PROSITE" id="PS50157"/>
    </source>
</evidence>
<comment type="subcellular location">
    <subcellularLocation>
        <location evidence="1">Nucleus</location>
    </subcellularLocation>
</comment>
<dbReference type="Pfam" id="PF04082">
    <property type="entry name" value="Fungal_trans"/>
    <property type="match status" value="1"/>
</dbReference>
<dbReference type="SMART" id="SM00355">
    <property type="entry name" value="ZnF_C2H2"/>
    <property type="match status" value="2"/>
</dbReference>
<keyword evidence="3" id="KW-0677">Repeat</keyword>
<evidence type="ECO:0000313" key="11">
    <source>
        <dbReference type="RefSeq" id="XP_033455815.1"/>
    </source>
</evidence>
<dbReference type="PANTHER" id="PTHR40626">
    <property type="entry name" value="MIP31509P"/>
    <property type="match status" value="1"/>
</dbReference>
<reference evidence="11" key="3">
    <citation type="submission" date="2025-08" db="UniProtKB">
        <authorList>
            <consortium name="RefSeq"/>
        </authorList>
    </citation>
    <scope>IDENTIFICATION</scope>
    <source>
        <strain evidence="11">CBS 342.82</strain>
    </source>
</reference>
<dbReference type="CDD" id="cd12148">
    <property type="entry name" value="fungal_TF_MHR"/>
    <property type="match status" value="1"/>
</dbReference>
<evidence type="ECO:0000256" key="5">
    <source>
        <dbReference type="ARBA" id="ARBA00022833"/>
    </source>
</evidence>
<dbReference type="RefSeq" id="XP_033455815.1">
    <property type="nucleotide sequence ID" value="XM_033605914.1"/>
</dbReference>
<evidence type="ECO:0000256" key="6">
    <source>
        <dbReference type="ARBA" id="ARBA00023242"/>
    </source>
</evidence>
<keyword evidence="6" id="KW-0539">Nucleus</keyword>
<name>A0A6J3LU29_9PEZI</name>
<dbReference type="GO" id="GO:0000785">
    <property type="term" value="C:chromatin"/>
    <property type="evidence" value="ECO:0007669"/>
    <property type="project" value="TreeGrafter"/>
</dbReference>
<feature type="domain" description="C2H2-type" evidence="9">
    <location>
        <begin position="35"/>
        <end position="63"/>
    </location>
</feature>
<dbReference type="PANTHER" id="PTHR40626:SF11">
    <property type="entry name" value="ZINC FINGER PROTEIN YPR022C"/>
    <property type="match status" value="1"/>
</dbReference>
<reference evidence="11" key="2">
    <citation type="submission" date="2020-04" db="EMBL/GenBank/DDBJ databases">
        <authorList>
            <consortium name="NCBI Genome Project"/>
        </authorList>
    </citation>
    <scope>NUCLEOTIDE SEQUENCE</scope>
    <source>
        <strain evidence="11">CBS 342.82</strain>
    </source>
</reference>
<evidence type="ECO:0000256" key="2">
    <source>
        <dbReference type="ARBA" id="ARBA00022723"/>
    </source>
</evidence>
<feature type="compositionally biased region" description="Basic residues" evidence="8">
    <location>
        <begin position="49"/>
        <end position="58"/>
    </location>
</feature>
<feature type="compositionally biased region" description="Polar residues" evidence="8">
    <location>
        <begin position="197"/>
        <end position="212"/>
    </location>
</feature>
<feature type="region of interest" description="Disordered" evidence="8">
    <location>
        <begin position="159"/>
        <end position="216"/>
    </location>
</feature>
<evidence type="ECO:0000256" key="4">
    <source>
        <dbReference type="ARBA" id="ARBA00022771"/>
    </source>
</evidence>
<gene>
    <name evidence="11" type="ORF">K489DRAFT_384689</name>
</gene>
<keyword evidence="5" id="KW-0862">Zinc</keyword>
<feature type="region of interest" description="Disordered" evidence="8">
    <location>
        <begin position="46"/>
        <end position="79"/>
    </location>
</feature>
<dbReference type="SUPFAM" id="SSF57667">
    <property type="entry name" value="beta-beta-alpha zinc fingers"/>
    <property type="match status" value="1"/>
</dbReference>
<dbReference type="Gene3D" id="3.30.160.60">
    <property type="entry name" value="Classic Zinc Finger"/>
    <property type="match status" value="2"/>
</dbReference>
<feature type="domain" description="C2H2-type" evidence="9">
    <location>
        <begin position="7"/>
        <end position="34"/>
    </location>
</feature>
<accession>A0A6J3LU29</accession>
<dbReference type="InterPro" id="IPR013087">
    <property type="entry name" value="Znf_C2H2_type"/>
</dbReference>
<evidence type="ECO:0000256" key="7">
    <source>
        <dbReference type="PROSITE-ProRule" id="PRU00042"/>
    </source>
</evidence>
<keyword evidence="4 7" id="KW-0863">Zinc-finger</keyword>
<dbReference type="AlphaFoldDB" id="A0A6J3LU29"/>
<dbReference type="PROSITE" id="PS00028">
    <property type="entry name" value="ZINC_FINGER_C2H2_1"/>
    <property type="match status" value="2"/>
</dbReference>
<dbReference type="Proteomes" id="UP000504637">
    <property type="component" value="Unplaced"/>
</dbReference>
<dbReference type="GO" id="GO:0006351">
    <property type="term" value="P:DNA-templated transcription"/>
    <property type="evidence" value="ECO:0007669"/>
    <property type="project" value="InterPro"/>
</dbReference>
<dbReference type="GO" id="GO:0008270">
    <property type="term" value="F:zinc ion binding"/>
    <property type="evidence" value="ECO:0007669"/>
    <property type="project" value="UniProtKB-KW"/>
</dbReference>
<dbReference type="GeneID" id="54363714"/>
<dbReference type="PROSITE" id="PS50157">
    <property type="entry name" value="ZINC_FINGER_C2H2_2"/>
    <property type="match status" value="2"/>
</dbReference>
<dbReference type="OrthoDB" id="654211at2759"/>
<dbReference type="GO" id="GO:0000978">
    <property type="term" value="F:RNA polymerase II cis-regulatory region sequence-specific DNA binding"/>
    <property type="evidence" value="ECO:0007669"/>
    <property type="project" value="InterPro"/>
</dbReference>
<keyword evidence="10" id="KW-1185">Reference proteome</keyword>
<protein>
    <recommendedName>
        <fullName evidence="9">C2H2-type domain-containing protein</fullName>
    </recommendedName>
</protein>
<reference evidence="11" key="1">
    <citation type="submission" date="2020-01" db="EMBL/GenBank/DDBJ databases">
        <authorList>
            <consortium name="DOE Joint Genome Institute"/>
            <person name="Haridas S."/>
            <person name="Albert R."/>
            <person name="Binder M."/>
            <person name="Bloem J."/>
            <person name="Labutti K."/>
            <person name="Salamov A."/>
            <person name="Andreopoulos B."/>
            <person name="Baker S.E."/>
            <person name="Barry K."/>
            <person name="Bills G."/>
            <person name="Bluhm B.H."/>
            <person name="Cannon C."/>
            <person name="Castanera R."/>
            <person name="Culley D.E."/>
            <person name="Daum C."/>
            <person name="Ezra D."/>
            <person name="Gonzalez J.B."/>
            <person name="Henrissat B."/>
            <person name="Kuo A."/>
            <person name="Liang C."/>
            <person name="Lipzen A."/>
            <person name="Lutzoni F."/>
            <person name="Magnuson J."/>
            <person name="Mondo S."/>
            <person name="Nolan M."/>
            <person name="Ohm R."/>
            <person name="Pangilinan J."/>
            <person name="Park H.-J."/>
            <person name="Ramirez L."/>
            <person name="Alfaro M."/>
            <person name="Sun H."/>
            <person name="Tritt A."/>
            <person name="Yoshinaga Y."/>
            <person name="Zwiers L.-H."/>
            <person name="Turgeon B.G."/>
            <person name="Goodwin S.B."/>
            <person name="Spatafora J.W."/>
            <person name="Crous P.W."/>
            <person name="Grigoriev I.V."/>
        </authorList>
    </citation>
    <scope>NUCLEOTIDE SEQUENCE</scope>
    <source>
        <strain evidence="11">CBS 342.82</strain>
    </source>
</reference>
<evidence type="ECO:0000256" key="1">
    <source>
        <dbReference type="ARBA" id="ARBA00004123"/>
    </source>
</evidence>
<dbReference type="InterPro" id="IPR036236">
    <property type="entry name" value="Znf_C2H2_sf"/>
</dbReference>
<evidence type="ECO:0000313" key="10">
    <source>
        <dbReference type="Proteomes" id="UP000504637"/>
    </source>
</evidence>
<proteinExistence type="predicted"/>
<keyword evidence="2" id="KW-0479">Metal-binding</keyword>
<sequence length="698" mass="77586">MRSRTIYTCDTCGGEYNKKEHYERHVRVHTRERPFACPHCPAKFPRRDTLRRHRRARHASASSDTTPPAQSNVSLTRDDQDPIADVTSIQQQPGIVEPASHAIVSPEAVENNSHPSHPPWPVSFENFDWQWDTTLDLDASYSVEDLQIYTQENETLGQSWLPLPQSRPELYRPTTQPIHSQREPNLTPLATPPTVPIDTQVSTDGTPSSGVDESSRGMLSLSLEQRVPETTLPSTTFLNRCIYMYTTRVWPIVPIVHLPTFVPARTHPLLLLTICAVGALADGSETAYAHAVRMFESVRKAILVSFSLEFASHDDVFAVLQAGVIGQTCAILSGRSAFFRVARSFHGAMSGLSRDYEQASARSGGPPFSDAHDSNSSINATAEWRWWIKEQSAARLHNAIQIHNGELAATLHEPAQIRTQANRIHAADPDSIFLAKNVDEWGKLRALRATSGRHSTAVFSCCAELERIIAEIGHRRFSNIASATTGNRQEIAILLIQWLEGRREVLSQERSHRLSPMILWHSSFLLLDCDLEMMEQRFGEWPGNLASIGLTAHTTMSSNSIRQWANSDAADFAIRHAVLIMRSLEHIRINEPTAIHVARCAWHAGLVLAAYSAFAPGHGDVSPYSTSAETRHSPELLSGWRSGLFSETDWIVVGQPIGREQCRTMAYSICSSLRSLGTWAGAARFAQKLDKALEVADA</sequence>
<dbReference type="GO" id="GO:0000981">
    <property type="term" value="F:DNA-binding transcription factor activity, RNA polymerase II-specific"/>
    <property type="evidence" value="ECO:0007669"/>
    <property type="project" value="InterPro"/>
</dbReference>
<dbReference type="InterPro" id="IPR007219">
    <property type="entry name" value="XnlR_reg_dom"/>
</dbReference>
<dbReference type="InterPro" id="IPR051059">
    <property type="entry name" value="VerF-like"/>
</dbReference>
<organism evidence="11">
    <name type="scientific">Dissoconium aciculare CBS 342.82</name>
    <dbReference type="NCBI Taxonomy" id="1314786"/>
    <lineage>
        <taxon>Eukaryota</taxon>
        <taxon>Fungi</taxon>
        <taxon>Dikarya</taxon>
        <taxon>Ascomycota</taxon>
        <taxon>Pezizomycotina</taxon>
        <taxon>Dothideomycetes</taxon>
        <taxon>Dothideomycetidae</taxon>
        <taxon>Mycosphaerellales</taxon>
        <taxon>Dissoconiaceae</taxon>
        <taxon>Dissoconium</taxon>
    </lineage>
</organism>
<evidence type="ECO:0000256" key="8">
    <source>
        <dbReference type="SAM" id="MobiDB-lite"/>
    </source>
</evidence>